<organism evidence="9 10">
    <name type="scientific">Streptomyces nanshensis</name>
    <dbReference type="NCBI Taxonomy" id="518642"/>
    <lineage>
        <taxon>Bacteria</taxon>
        <taxon>Bacillati</taxon>
        <taxon>Actinomycetota</taxon>
        <taxon>Actinomycetes</taxon>
        <taxon>Kitasatosporales</taxon>
        <taxon>Streptomycetaceae</taxon>
        <taxon>Streptomyces</taxon>
    </lineage>
</organism>
<feature type="transmembrane region" description="Helical" evidence="7">
    <location>
        <begin position="116"/>
        <end position="145"/>
    </location>
</feature>
<feature type="transmembrane region" description="Helical" evidence="7">
    <location>
        <begin position="75"/>
        <end position="95"/>
    </location>
</feature>
<dbReference type="Pfam" id="PF00528">
    <property type="entry name" value="BPD_transp_1"/>
    <property type="match status" value="1"/>
</dbReference>
<keyword evidence="5 7" id="KW-1133">Transmembrane helix</keyword>
<evidence type="ECO:0000256" key="3">
    <source>
        <dbReference type="ARBA" id="ARBA00022475"/>
    </source>
</evidence>
<gene>
    <name evidence="9" type="ORF">AN218_15970</name>
</gene>
<proteinExistence type="inferred from homology"/>
<evidence type="ECO:0000256" key="2">
    <source>
        <dbReference type="ARBA" id="ARBA00022448"/>
    </source>
</evidence>
<evidence type="ECO:0000256" key="6">
    <source>
        <dbReference type="ARBA" id="ARBA00023136"/>
    </source>
</evidence>
<evidence type="ECO:0000256" key="4">
    <source>
        <dbReference type="ARBA" id="ARBA00022692"/>
    </source>
</evidence>
<reference evidence="9 10" key="1">
    <citation type="journal article" date="2016" name="Front. Microbiol.">
        <title>Comparative Genomics Analysis of Streptomyces Species Reveals Their Adaptation to the Marine Environment and Their Diversity at the Genomic Level.</title>
        <authorList>
            <person name="Tian X."/>
            <person name="Zhang Z."/>
            <person name="Yang T."/>
            <person name="Chen M."/>
            <person name="Li J."/>
            <person name="Chen F."/>
            <person name="Yang J."/>
            <person name="Li W."/>
            <person name="Zhang B."/>
            <person name="Zhang Z."/>
            <person name="Wu J."/>
            <person name="Zhang C."/>
            <person name="Long L."/>
            <person name="Xiao J."/>
        </authorList>
    </citation>
    <scope>NUCLEOTIDE SEQUENCE [LARGE SCALE GENOMIC DNA]</scope>
    <source>
        <strain evidence="9 10">SCSIO 10429</strain>
    </source>
</reference>
<comment type="subcellular location">
    <subcellularLocation>
        <location evidence="1 7">Cell membrane</location>
        <topology evidence="1 7">Multi-pass membrane protein</topology>
    </subcellularLocation>
</comment>
<feature type="domain" description="ABC transmembrane type-1" evidence="8">
    <location>
        <begin position="64"/>
        <end position="252"/>
    </location>
</feature>
<dbReference type="GO" id="GO:0055085">
    <property type="term" value="P:transmembrane transport"/>
    <property type="evidence" value="ECO:0007669"/>
    <property type="project" value="InterPro"/>
</dbReference>
<evidence type="ECO:0000313" key="10">
    <source>
        <dbReference type="Proteomes" id="UP000176005"/>
    </source>
</evidence>
<dbReference type="PROSITE" id="PS50928">
    <property type="entry name" value="ABC_TM1"/>
    <property type="match status" value="1"/>
</dbReference>
<dbReference type="Proteomes" id="UP000176005">
    <property type="component" value="Unassembled WGS sequence"/>
</dbReference>
<dbReference type="EMBL" id="LJGW01000271">
    <property type="protein sequence ID" value="OEV10792.1"/>
    <property type="molecule type" value="Genomic_DNA"/>
</dbReference>
<dbReference type="SUPFAM" id="SSF161098">
    <property type="entry name" value="MetI-like"/>
    <property type="match status" value="1"/>
</dbReference>
<keyword evidence="4 7" id="KW-0812">Transmembrane</keyword>
<keyword evidence="2 7" id="KW-0813">Transport</keyword>
<comment type="caution">
    <text evidence="9">The sequence shown here is derived from an EMBL/GenBank/DDBJ whole genome shotgun (WGS) entry which is preliminary data.</text>
</comment>
<protein>
    <recommendedName>
        <fullName evidence="8">ABC transmembrane type-1 domain-containing protein</fullName>
    </recommendedName>
</protein>
<evidence type="ECO:0000313" key="9">
    <source>
        <dbReference type="EMBL" id="OEV10792.1"/>
    </source>
</evidence>
<dbReference type="PANTHER" id="PTHR30151:SF0">
    <property type="entry name" value="ABC TRANSPORTER PERMEASE PROTEIN MJ0413-RELATED"/>
    <property type="match status" value="1"/>
</dbReference>
<dbReference type="InterPro" id="IPR000515">
    <property type="entry name" value="MetI-like"/>
</dbReference>
<comment type="similarity">
    <text evidence="7">Belongs to the binding-protein-dependent transport system permease family.</text>
</comment>
<name>A0A1E7L3L7_9ACTN</name>
<evidence type="ECO:0000256" key="7">
    <source>
        <dbReference type="RuleBase" id="RU363032"/>
    </source>
</evidence>
<feature type="transmembrane region" description="Helical" evidence="7">
    <location>
        <begin position="229"/>
        <end position="248"/>
    </location>
</feature>
<dbReference type="AlphaFoldDB" id="A0A1E7L3L7"/>
<sequence length="261" mass="28189">MRRDRTRTRHRRQAWAVLTPLVLLGLWELATRVGVLDERFFPPPTAILHDSLKFAFDAQMRGELLDALGQSGMRLAVGFLIGAVAGLVVGLATGLHPVTRYALSSVVNGIYPLPKLALFPLMIIFFGVGNVSMIALIALGVFFIVCINTSSGVLYTNPVYGDVATAFEIPRLVRLRSITVPAAIPSIVDGVRLGFGQALIILVSTEFVSGDGGIGYLIWNSWQVLDVPVMFVGLAIVGLTGWLVSAAITRLGNRLAPWHAE</sequence>
<keyword evidence="6 7" id="KW-0472">Membrane</keyword>
<dbReference type="PANTHER" id="PTHR30151">
    <property type="entry name" value="ALKANE SULFONATE ABC TRANSPORTER-RELATED, MEMBRANE SUBUNIT"/>
    <property type="match status" value="1"/>
</dbReference>
<dbReference type="GO" id="GO:0005886">
    <property type="term" value="C:plasma membrane"/>
    <property type="evidence" value="ECO:0007669"/>
    <property type="project" value="UniProtKB-SubCell"/>
</dbReference>
<evidence type="ECO:0000256" key="5">
    <source>
        <dbReference type="ARBA" id="ARBA00022989"/>
    </source>
</evidence>
<accession>A0A1E7L3L7</accession>
<keyword evidence="3" id="KW-1003">Cell membrane</keyword>
<dbReference type="Gene3D" id="1.10.3720.10">
    <property type="entry name" value="MetI-like"/>
    <property type="match status" value="1"/>
</dbReference>
<dbReference type="InterPro" id="IPR035906">
    <property type="entry name" value="MetI-like_sf"/>
</dbReference>
<evidence type="ECO:0000259" key="8">
    <source>
        <dbReference type="PROSITE" id="PS50928"/>
    </source>
</evidence>
<evidence type="ECO:0000256" key="1">
    <source>
        <dbReference type="ARBA" id="ARBA00004651"/>
    </source>
</evidence>
<keyword evidence="10" id="KW-1185">Reference proteome</keyword>